<dbReference type="STRING" id="28066.RF819_03320"/>
<evidence type="ECO:0000256" key="1">
    <source>
        <dbReference type="SAM" id="Phobius"/>
    </source>
</evidence>
<evidence type="ECO:0000313" key="2">
    <source>
        <dbReference type="EMBL" id="OOV05871.1"/>
    </source>
</evidence>
<feature type="transmembrane region" description="Helical" evidence="1">
    <location>
        <begin position="40"/>
        <end position="68"/>
    </location>
</feature>
<dbReference type="EMBL" id="MTJN01000002">
    <property type="protein sequence ID" value="OOV05871.1"/>
    <property type="molecule type" value="Genomic_DNA"/>
</dbReference>
<name>A0A1T1AP18_RHOFE</name>
<feature type="transmembrane region" description="Helical" evidence="1">
    <location>
        <begin position="6"/>
        <end position="28"/>
    </location>
</feature>
<organism evidence="2 3">
    <name type="scientific">Rhodoferax fermentans</name>
    <dbReference type="NCBI Taxonomy" id="28066"/>
    <lineage>
        <taxon>Bacteria</taxon>
        <taxon>Pseudomonadati</taxon>
        <taxon>Pseudomonadota</taxon>
        <taxon>Betaproteobacteria</taxon>
        <taxon>Burkholderiales</taxon>
        <taxon>Comamonadaceae</taxon>
        <taxon>Rhodoferax</taxon>
    </lineage>
</organism>
<dbReference type="AlphaFoldDB" id="A0A1T1AP18"/>
<keyword evidence="1" id="KW-1133">Transmembrane helix</keyword>
<keyword evidence="1" id="KW-0812">Transmembrane</keyword>
<accession>A0A1T1AP18</accession>
<gene>
    <name evidence="2" type="ORF">RF819_03320</name>
</gene>
<protein>
    <submittedName>
        <fullName evidence="2">Uncharacterized protein</fullName>
    </submittedName>
</protein>
<proteinExistence type="predicted"/>
<comment type="caution">
    <text evidence="2">The sequence shown here is derived from an EMBL/GenBank/DDBJ whole genome shotgun (WGS) entry which is preliminary data.</text>
</comment>
<keyword evidence="3" id="KW-1185">Reference proteome</keyword>
<evidence type="ECO:0000313" key="3">
    <source>
        <dbReference type="Proteomes" id="UP000190750"/>
    </source>
</evidence>
<sequence length="138" mass="15768">MTALYAALATLGYLWAFWLLYVLTMGLYRASLSGKLTRVALVLGSPFVILAIAVDLLANWTLATLWFWQWPAKSDWPKLSFVGWRPTVVWQRPDLVTSRLSRYIDGPDGWRKDHATWLCHSLLDAFDPSGTHCKRKIS</sequence>
<dbReference type="Proteomes" id="UP000190750">
    <property type="component" value="Unassembled WGS sequence"/>
</dbReference>
<keyword evidence="1" id="KW-0472">Membrane</keyword>
<reference evidence="2 3" key="1">
    <citation type="submission" date="2017-01" db="EMBL/GenBank/DDBJ databases">
        <title>Genome sequencing of Rhodoferax fermentans JCM 7819.</title>
        <authorList>
            <person name="Kim Y.J."/>
            <person name="Farh M.E.-A."/>
            <person name="Yang D.-C."/>
        </authorList>
    </citation>
    <scope>NUCLEOTIDE SEQUENCE [LARGE SCALE GENOMIC DNA]</scope>
    <source>
        <strain evidence="2 3">JCM 7819</strain>
    </source>
</reference>